<evidence type="ECO:0000256" key="2">
    <source>
        <dbReference type="ARBA" id="ARBA00022525"/>
    </source>
</evidence>
<dbReference type="NCBIfam" id="TIGR04226">
    <property type="entry name" value="RrgB_K2N_iso_D2"/>
    <property type="match status" value="1"/>
</dbReference>
<reference evidence="8" key="1">
    <citation type="submission" date="2020-08" db="EMBL/GenBank/DDBJ databases">
        <authorList>
            <person name="Cejkova D."/>
            <person name="Kubasova T."/>
            <person name="Jahodarova E."/>
            <person name="Rychlik I."/>
        </authorList>
    </citation>
    <scope>NUCLEOTIDE SEQUENCE</scope>
    <source>
        <strain evidence="8">An559</strain>
    </source>
</reference>
<keyword evidence="5" id="KW-0472">Membrane</keyword>
<evidence type="ECO:0000313" key="8">
    <source>
        <dbReference type="EMBL" id="MBM6920080.1"/>
    </source>
</evidence>
<keyword evidence="1" id="KW-0134">Cell wall</keyword>
<accession>A0A939BDC9</accession>
<dbReference type="EMBL" id="JACJKY010000003">
    <property type="protein sequence ID" value="MBM6920080.1"/>
    <property type="molecule type" value="Genomic_DNA"/>
</dbReference>
<comment type="caution">
    <text evidence="8">The sequence shown here is derived from an EMBL/GenBank/DDBJ whole genome shotgun (WGS) entry which is preliminary data.</text>
</comment>
<dbReference type="InterPro" id="IPR013783">
    <property type="entry name" value="Ig-like_fold"/>
</dbReference>
<keyword evidence="4" id="KW-0572">Peptidoglycan-anchor</keyword>
<dbReference type="InterPro" id="IPR026466">
    <property type="entry name" value="Fim_isopep_form_D2_dom"/>
</dbReference>
<dbReference type="InterPro" id="IPR019931">
    <property type="entry name" value="LPXTG_anchor"/>
</dbReference>
<dbReference type="InterPro" id="IPR008966">
    <property type="entry name" value="Adhesion_dom_sf"/>
</dbReference>
<gene>
    <name evidence="8" type="ORF">H6A12_02750</name>
</gene>
<feature type="chain" id="PRO_5037787769" evidence="6">
    <location>
        <begin position="28"/>
        <end position="579"/>
    </location>
</feature>
<keyword evidence="9" id="KW-1185">Reference proteome</keyword>
<dbReference type="NCBIfam" id="NF033902">
    <property type="entry name" value="iso_D2_wall_anc"/>
    <property type="match status" value="1"/>
</dbReference>
<keyword evidence="5" id="KW-0812">Transmembrane</keyword>
<dbReference type="PROSITE" id="PS50847">
    <property type="entry name" value="GRAM_POS_ANCHORING"/>
    <property type="match status" value="1"/>
</dbReference>
<name>A0A939BDC9_9FIRM</name>
<protein>
    <submittedName>
        <fullName evidence="8">SpaH/EbpB family LPXTG-anchored major pilin</fullName>
    </submittedName>
</protein>
<evidence type="ECO:0000256" key="5">
    <source>
        <dbReference type="SAM" id="Phobius"/>
    </source>
</evidence>
<dbReference type="Pfam" id="PF00746">
    <property type="entry name" value="Gram_pos_anchor"/>
    <property type="match status" value="1"/>
</dbReference>
<evidence type="ECO:0000313" key="9">
    <source>
        <dbReference type="Proteomes" id="UP000774750"/>
    </source>
</evidence>
<keyword evidence="2" id="KW-0964">Secreted</keyword>
<reference evidence="8" key="2">
    <citation type="journal article" date="2021" name="Sci. Rep.">
        <title>The distribution of antibiotic resistance genes in chicken gut microbiota commensals.</title>
        <authorList>
            <person name="Juricova H."/>
            <person name="Matiasovicova J."/>
            <person name="Kubasova T."/>
            <person name="Cejkova D."/>
            <person name="Rychlik I."/>
        </authorList>
    </citation>
    <scope>NUCLEOTIDE SEQUENCE</scope>
    <source>
        <strain evidence="8">An559</strain>
    </source>
</reference>
<sequence length="579" mass="62142">MKKTFKRMTALLLALAMMVCVSATAFAAKGDVVATGNLTVTGDQLIGKEVTAILMFTARATVGEPSNSYVFDSYVLEDAWLEFFKEEPGNGGIGKDELVTVGGATFSGTPTNEEYKEAALKYVKSLENDEQNKGTLADFAHKAQKWYRAHTAAFTNLSETQTATAVSVTPGEKKGKATFTDLNAGYYLVFPEGGSTGEDSRATDAMLINIPTDELNATWNIKSVYPTVDKTVQTDSNGNYAETGSAQIGDTVTFRLTSTVPDMTDYTTYKFNFVDTMSNGLTFVRDSVEVTIDSVDNEKVQTSYKVTPPTSGNNNTLTVAFENLKGVSGIQTGKTITVTYKAVINENAVTTDPVTNSAKVEYSNDPVSGGTGESTPSTTKVYTYDINVHKYTGSWNGGTTGYLEGATFILSKEDQLRNSGGVITDGNYGADYADVINGIELIATGDNYRVAKEKEEGTIYFTTTDKAITISGLEAGTYYLHEVKAPAGYNKLTNPIKIEIRVSGETVNEKTPSYEDPVYIINDKTAEASDSNVIPVLNNNGITLPETGSIGTIGLTILGVGVVLAGIFVPRRKKKSTQA</sequence>
<evidence type="ECO:0000256" key="6">
    <source>
        <dbReference type="SAM" id="SignalP"/>
    </source>
</evidence>
<keyword evidence="3 6" id="KW-0732">Signal</keyword>
<proteinExistence type="predicted"/>
<dbReference type="Gene3D" id="2.60.40.10">
    <property type="entry name" value="Immunoglobulins"/>
    <property type="match status" value="2"/>
</dbReference>
<evidence type="ECO:0000256" key="1">
    <source>
        <dbReference type="ARBA" id="ARBA00022512"/>
    </source>
</evidence>
<dbReference type="InterPro" id="IPR041033">
    <property type="entry name" value="SpaA_PFL_dom_1"/>
</dbReference>
<keyword evidence="5" id="KW-1133">Transmembrane helix</keyword>
<dbReference type="NCBIfam" id="TIGR01167">
    <property type="entry name" value="LPXTG_anchor"/>
    <property type="match status" value="1"/>
</dbReference>
<dbReference type="RefSeq" id="WP_204444539.1">
    <property type="nucleotide sequence ID" value="NZ_JACJKY010000003.1"/>
</dbReference>
<dbReference type="Pfam" id="PF17802">
    <property type="entry name" value="SpaA"/>
    <property type="match status" value="1"/>
</dbReference>
<dbReference type="AlphaFoldDB" id="A0A939BDC9"/>
<dbReference type="InterPro" id="IPR048052">
    <property type="entry name" value="FM1-like"/>
</dbReference>
<dbReference type="Gene3D" id="2.60.40.740">
    <property type="match status" value="1"/>
</dbReference>
<evidence type="ECO:0000256" key="3">
    <source>
        <dbReference type="ARBA" id="ARBA00022729"/>
    </source>
</evidence>
<feature type="domain" description="Gram-positive cocci surface proteins LPxTG" evidence="7">
    <location>
        <begin position="544"/>
        <end position="579"/>
    </location>
</feature>
<feature type="signal peptide" evidence="6">
    <location>
        <begin position="1"/>
        <end position="27"/>
    </location>
</feature>
<evidence type="ECO:0000259" key="7">
    <source>
        <dbReference type="PROSITE" id="PS50847"/>
    </source>
</evidence>
<feature type="transmembrane region" description="Helical" evidence="5">
    <location>
        <begin position="548"/>
        <end position="569"/>
    </location>
</feature>
<evidence type="ECO:0000256" key="4">
    <source>
        <dbReference type="ARBA" id="ARBA00023088"/>
    </source>
</evidence>
<dbReference type="Proteomes" id="UP000774750">
    <property type="component" value="Unassembled WGS sequence"/>
</dbReference>
<organism evidence="8 9">
    <name type="scientific">Merdimmobilis hominis</name>
    <dbReference type="NCBI Taxonomy" id="2897707"/>
    <lineage>
        <taxon>Bacteria</taxon>
        <taxon>Bacillati</taxon>
        <taxon>Bacillota</taxon>
        <taxon>Clostridia</taxon>
        <taxon>Eubacteriales</taxon>
        <taxon>Oscillospiraceae</taxon>
        <taxon>Merdimmobilis</taxon>
    </lineage>
</organism>
<dbReference type="SUPFAM" id="SSF49401">
    <property type="entry name" value="Bacterial adhesins"/>
    <property type="match status" value="1"/>
</dbReference>